<dbReference type="InterPro" id="IPR011022">
    <property type="entry name" value="Arrestin_C-like"/>
</dbReference>
<feature type="compositionally biased region" description="Low complexity" evidence="1">
    <location>
        <begin position="211"/>
        <end position="221"/>
    </location>
</feature>
<organism evidence="3 4">
    <name type="scientific">Paramarasmius palmivorus</name>
    <dbReference type="NCBI Taxonomy" id="297713"/>
    <lineage>
        <taxon>Eukaryota</taxon>
        <taxon>Fungi</taxon>
        <taxon>Dikarya</taxon>
        <taxon>Basidiomycota</taxon>
        <taxon>Agaricomycotina</taxon>
        <taxon>Agaricomycetes</taxon>
        <taxon>Agaricomycetidae</taxon>
        <taxon>Agaricales</taxon>
        <taxon>Marasmiineae</taxon>
        <taxon>Marasmiaceae</taxon>
        <taxon>Paramarasmius</taxon>
    </lineage>
</organism>
<dbReference type="AlphaFoldDB" id="A0AAW0DYM9"/>
<feature type="compositionally biased region" description="Basic and acidic residues" evidence="1">
    <location>
        <begin position="164"/>
        <end position="179"/>
    </location>
</feature>
<feature type="domain" description="Arrestin C-terminal-like" evidence="2">
    <location>
        <begin position="299"/>
        <end position="500"/>
    </location>
</feature>
<proteinExistence type="predicted"/>
<dbReference type="SMART" id="SM01017">
    <property type="entry name" value="Arrestin_C"/>
    <property type="match status" value="1"/>
</dbReference>
<gene>
    <name evidence="3" type="ORF">VNI00_002459</name>
</gene>
<protein>
    <recommendedName>
        <fullName evidence="2">Arrestin C-terminal-like domain-containing protein</fullName>
    </recommendedName>
</protein>
<accession>A0AAW0DYM9</accession>
<evidence type="ECO:0000259" key="2">
    <source>
        <dbReference type="SMART" id="SM01017"/>
    </source>
</evidence>
<dbReference type="EMBL" id="JAYKXP010000006">
    <property type="protein sequence ID" value="KAK7056742.1"/>
    <property type="molecule type" value="Genomic_DNA"/>
</dbReference>
<feature type="compositionally biased region" description="Polar residues" evidence="1">
    <location>
        <begin position="39"/>
        <end position="55"/>
    </location>
</feature>
<evidence type="ECO:0000313" key="4">
    <source>
        <dbReference type="Proteomes" id="UP001383192"/>
    </source>
</evidence>
<evidence type="ECO:0000313" key="3">
    <source>
        <dbReference type="EMBL" id="KAK7056742.1"/>
    </source>
</evidence>
<reference evidence="3 4" key="1">
    <citation type="submission" date="2024-01" db="EMBL/GenBank/DDBJ databases">
        <title>A draft genome for a cacao thread blight-causing isolate of Paramarasmius palmivorus.</title>
        <authorList>
            <person name="Baruah I.K."/>
            <person name="Bukari Y."/>
            <person name="Amoako-Attah I."/>
            <person name="Meinhardt L.W."/>
            <person name="Bailey B.A."/>
            <person name="Cohen S.P."/>
        </authorList>
    </citation>
    <scope>NUCLEOTIDE SEQUENCE [LARGE SCALE GENOMIC DNA]</scope>
    <source>
        <strain evidence="3 4">GH-12</strain>
    </source>
</reference>
<feature type="region of interest" description="Disordered" evidence="1">
    <location>
        <begin position="537"/>
        <end position="573"/>
    </location>
</feature>
<evidence type="ECO:0000256" key="1">
    <source>
        <dbReference type="SAM" id="MobiDB-lite"/>
    </source>
</evidence>
<feature type="region of interest" description="Disordered" evidence="1">
    <location>
        <begin position="1"/>
        <end position="221"/>
    </location>
</feature>
<dbReference type="Proteomes" id="UP001383192">
    <property type="component" value="Unassembled WGS sequence"/>
</dbReference>
<sequence>MPKSPSYNSGRRPHHRRSTSIPVSMDPDLEDVPEVMTTPHASPHSSPNPDATPSNAPEPPPYSYDLPNTRNEPGAQRETEPARVALTRPPSRDDIHSRHGGASVSAPPTADSEDNRGRERKKRRFSLSSVFHAILGKGRSKSKSKSRISLASQDGRNDGLNPTSHREEPSTGRRERIRDAGMSVKSGVSGDSGETVTANRTKRERSIVEVGSTTSSQTGRSRLSFGMISDMLPDAAKDKTKDVVEGVGWREFKRGKCFTNRAFSSNITTTHPVLVVSSPSPSMSCPSADEDLIVVERSWEDQLQYMISISGRSFHVGGRIPISFSLVPLRGIKIHRVGVTLEEKIEYCTNFKRVARSDPVVAHQLLQLRQTNQDTAGGDHILPLPEATLQALQDSPLITVLNKNIIDQEHVGIFAGAGPWSWDVEVEVPGTCRTLRASCKNRRSNMKVEHLLKCVLRVERCPDEESMPGREPEGGSNTKKKRKLFDIVVQTPVMILNCRCSPELLALPSYEAHFPEPGLSLPCPCVERRLSEWGKRASASSRNRASIEHSKRSGMILGDRASEKRSSTLSSITSSSIDHVKRLSSTSNSSAEATKDAALQQTMAALLRNEGSSLVPDTIASRNSQFERLVSGVESADGERVPGYES</sequence>
<name>A0AAW0DYM9_9AGAR</name>
<dbReference type="Pfam" id="PF02752">
    <property type="entry name" value="Arrestin_C"/>
    <property type="match status" value="1"/>
</dbReference>
<comment type="caution">
    <text evidence="3">The sequence shown here is derived from an EMBL/GenBank/DDBJ whole genome shotgun (WGS) entry which is preliminary data.</text>
</comment>
<keyword evidence="4" id="KW-1185">Reference proteome</keyword>